<protein>
    <submittedName>
        <fullName evidence="1">Uncharacterized protein</fullName>
    </submittedName>
</protein>
<sequence>MRSKKLSTLMIYEILQDHGAVTIEQGIPILMKYEPKPDPVELERKYWADKFRRVMRKKRDSAGIRDAFSDEHGTYHNVPTTKDRIALREINLQIDVKRDGLIKASKKIQLRQAELAGQIALQFESTAVNKE</sequence>
<dbReference type="EMBL" id="FCOW01000004">
    <property type="protein sequence ID" value="CVK18509.1"/>
    <property type="molecule type" value="Genomic_DNA"/>
</dbReference>
<name>A0ABM9W013_9FIRM</name>
<evidence type="ECO:0000313" key="2">
    <source>
        <dbReference type="Proteomes" id="UP000245702"/>
    </source>
</evidence>
<keyword evidence="2" id="KW-1185">Reference proteome</keyword>
<organism evidence="1 2">
    <name type="scientific">Sporomusa sphaeroides DSM 2875</name>
    <dbReference type="NCBI Taxonomy" id="1337886"/>
    <lineage>
        <taxon>Bacteria</taxon>
        <taxon>Bacillati</taxon>
        <taxon>Bacillota</taxon>
        <taxon>Negativicutes</taxon>
        <taxon>Selenomonadales</taxon>
        <taxon>Sporomusaceae</taxon>
        <taxon>Sporomusa</taxon>
    </lineage>
</organism>
<reference evidence="1 2" key="1">
    <citation type="submission" date="2016-01" db="EMBL/GenBank/DDBJ databases">
        <authorList>
            <person name="Brown R."/>
        </authorList>
    </citation>
    <scope>NUCLEOTIDE SEQUENCE [LARGE SCALE GENOMIC DNA]</scope>
    <source>
        <strain evidence="1">Sporomusa sphaeroides DSM 2875</strain>
    </source>
</reference>
<dbReference type="RefSeq" id="WP_075756427.1">
    <property type="nucleotide sequence ID" value="NZ_CP146991.1"/>
</dbReference>
<comment type="caution">
    <text evidence="1">The sequence shown here is derived from an EMBL/GenBank/DDBJ whole genome shotgun (WGS) entry which is preliminary data.</text>
</comment>
<evidence type="ECO:0000313" key="1">
    <source>
        <dbReference type="EMBL" id="CVK18509.1"/>
    </source>
</evidence>
<gene>
    <name evidence="1" type="ORF">SSPH_01147</name>
</gene>
<accession>A0ABM9W013</accession>
<dbReference type="Proteomes" id="UP000245702">
    <property type="component" value="Unassembled WGS sequence"/>
</dbReference>
<proteinExistence type="predicted"/>